<dbReference type="RefSeq" id="XP_047773914.1">
    <property type="nucleotide sequence ID" value="XM_047925072.1"/>
</dbReference>
<reference evidence="1 2" key="1">
    <citation type="journal article" date="2021" name="Environ. Microbiol.">
        <title>Gene family expansions and transcriptome signatures uncover fungal adaptations to wood decay.</title>
        <authorList>
            <person name="Hage H."/>
            <person name="Miyauchi S."/>
            <person name="Viragh M."/>
            <person name="Drula E."/>
            <person name="Min B."/>
            <person name="Chaduli D."/>
            <person name="Navarro D."/>
            <person name="Favel A."/>
            <person name="Norest M."/>
            <person name="Lesage-Meessen L."/>
            <person name="Balint B."/>
            <person name="Merenyi Z."/>
            <person name="de Eugenio L."/>
            <person name="Morin E."/>
            <person name="Martinez A.T."/>
            <person name="Baldrian P."/>
            <person name="Stursova M."/>
            <person name="Martinez M.J."/>
            <person name="Novotny C."/>
            <person name="Magnuson J.K."/>
            <person name="Spatafora J.W."/>
            <person name="Maurice S."/>
            <person name="Pangilinan J."/>
            <person name="Andreopoulos W."/>
            <person name="LaButti K."/>
            <person name="Hundley H."/>
            <person name="Na H."/>
            <person name="Kuo A."/>
            <person name="Barry K."/>
            <person name="Lipzen A."/>
            <person name="Henrissat B."/>
            <person name="Riley R."/>
            <person name="Ahrendt S."/>
            <person name="Nagy L.G."/>
            <person name="Grigoriev I.V."/>
            <person name="Martin F."/>
            <person name="Rosso M.N."/>
        </authorList>
    </citation>
    <scope>NUCLEOTIDE SEQUENCE [LARGE SCALE GENOMIC DNA]</scope>
    <source>
        <strain evidence="1 2">CIRM-BRFM 1785</strain>
    </source>
</reference>
<organism evidence="1 2">
    <name type="scientific">Rhodofomes roseus</name>
    <dbReference type="NCBI Taxonomy" id="34475"/>
    <lineage>
        <taxon>Eukaryota</taxon>
        <taxon>Fungi</taxon>
        <taxon>Dikarya</taxon>
        <taxon>Basidiomycota</taxon>
        <taxon>Agaricomycotina</taxon>
        <taxon>Agaricomycetes</taxon>
        <taxon>Polyporales</taxon>
        <taxon>Rhodofomes</taxon>
    </lineage>
</organism>
<proteinExistence type="predicted"/>
<protein>
    <recommendedName>
        <fullName evidence="3">F-box domain-containing protein</fullName>
    </recommendedName>
</protein>
<accession>A0ABQ8K1Q8</accession>
<gene>
    <name evidence="1" type="ORF">C8Q71DRAFT_785211</name>
</gene>
<dbReference type="EMBL" id="JADCUA010000030">
    <property type="protein sequence ID" value="KAH9830619.1"/>
    <property type="molecule type" value="Genomic_DNA"/>
</dbReference>
<name>A0ABQ8K1Q8_9APHY</name>
<evidence type="ECO:0000313" key="1">
    <source>
        <dbReference type="EMBL" id="KAH9830619.1"/>
    </source>
</evidence>
<evidence type="ECO:0008006" key="3">
    <source>
        <dbReference type="Google" id="ProtNLM"/>
    </source>
</evidence>
<sequence length="333" mass="36321">MSLLDLPLELFIDILSHALFLHPKPADVLCVAHAFRVHGERVLHTNLRFRTVRQLALFGASQKVNGECKLACAAKTLYVTLPGGTASSNVFLLLASVLRRCRAACDNLAEVQAPGDKVPLNVLQLCLHSHMRTNVQHIYDALVLADPREFTWIGPDPPHHFSTAIVPAATNQLFLAISTWPNIVRLKLANLSFPSDPLCTGSRTLGPPLTSITPLLPALPTLRSLALGQATLLPPGAIAAMLCPYLHGQEGMDALEEVCLVDAYSESIWGPRIRRRDIERAAAALVRGLSLDEDTAKHAEAEVLSRIRRIVRCEALTERLMGGDRVEGTTVLD</sequence>
<dbReference type="Proteomes" id="UP000814176">
    <property type="component" value="Unassembled WGS sequence"/>
</dbReference>
<dbReference type="GeneID" id="72005804"/>
<comment type="caution">
    <text evidence="1">The sequence shown here is derived from an EMBL/GenBank/DDBJ whole genome shotgun (WGS) entry which is preliminary data.</text>
</comment>
<evidence type="ECO:0000313" key="2">
    <source>
        <dbReference type="Proteomes" id="UP000814176"/>
    </source>
</evidence>
<keyword evidence="2" id="KW-1185">Reference proteome</keyword>